<evidence type="ECO:0000313" key="3">
    <source>
        <dbReference type="Proteomes" id="UP000674318"/>
    </source>
</evidence>
<sequence length="450" mass="47059">MQTCISRHPTAKLTLVGTRLGAKVAKAVMLSLATAKLTPGILGESLISSSTIRSRVQQEAVRLLIVRVSMRTPRQLQWLLHLIGSYTGALSATDALSSLAKHSLLYQVASFGLRGTVASAITTAALQVSFNTCTLLTSNAAFWRNRDSRMSLRQYRYELLTSLYTSFGTVAGGAAGAAVGSMVMPGIGTALGSVFCSVGGGYVPGYLREKGGPDDCCRKQAAALRCFTPLRMLDTADGDVLMSVEDLVEKAHTLTPSGRVLRRRSPKGTSPIKDAGGADGEGSGEEQATEVNDGRSDAEGQDEVVWLDFARAETPPGAMSKDDAVDTAANAGGEDGDSASSMHTSLRYSPSLALFSHRRLFEGGHGEVTPSSIRAAPQDTGALGSGASATASLSSTSSSWSDASDAATATTSSTARFEGRAKYVTASTTEELQEQLDKCGGESDVLFLFA</sequence>
<feature type="region of interest" description="Disordered" evidence="1">
    <location>
        <begin position="376"/>
        <end position="403"/>
    </location>
</feature>
<dbReference type="AlphaFoldDB" id="A0A836I8L5"/>
<keyword evidence="3" id="KW-1185">Reference proteome</keyword>
<feature type="compositionally biased region" description="Low complexity" evidence="1">
    <location>
        <begin position="379"/>
        <end position="403"/>
    </location>
</feature>
<reference evidence="2 3" key="1">
    <citation type="submission" date="2021-02" db="EMBL/GenBank/DDBJ databases">
        <title>Porcisia hertigi Genome sequencing and assembly.</title>
        <authorList>
            <person name="Almutairi H."/>
            <person name="Gatherer D."/>
        </authorList>
    </citation>
    <scope>NUCLEOTIDE SEQUENCE [LARGE SCALE GENOMIC DNA]</scope>
    <source>
        <strain evidence="2 3">C119</strain>
    </source>
</reference>
<organism evidence="2 3">
    <name type="scientific">Porcisia hertigi</name>
    <dbReference type="NCBI Taxonomy" id="2761500"/>
    <lineage>
        <taxon>Eukaryota</taxon>
        <taxon>Discoba</taxon>
        <taxon>Euglenozoa</taxon>
        <taxon>Kinetoplastea</taxon>
        <taxon>Metakinetoplastina</taxon>
        <taxon>Trypanosomatida</taxon>
        <taxon>Trypanosomatidae</taxon>
        <taxon>Leishmaniinae</taxon>
        <taxon>Porcisia</taxon>
    </lineage>
</organism>
<proteinExistence type="predicted"/>
<feature type="region of interest" description="Disordered" evidence="1">
    <location>
        <begin position="314"/>
        <end position="344"/>
    </location>
</feature>
<evidence type="ECO:0000256" key="1">
    <source>
        <dbReference type="SAM" id="MobiDB-lite"/>
    </source>
</evidence>
<protein>
    <submittedName>
        <fullName evidence="2">Uncharacterized protein</fullName>
    </submittedName>
</protein>
<dbReference type="OrthoDB" id="263759at2759"/>
<dbReference type="KEGG" id="phet:94286758"/>
<dbReference type="EMBL" id="JAFJZO010000036">
    <property type="protein sequence ID" value="KAG5490510.1"/>
    <property type="molecule type" value="Genomic_DNA"/>
</dbReference>
<gene>
    <name evidence="2" type="ORF">JKF63_00630</name>
</gene>
<dbReference type="GeneID" id="94286758"/>
<dbReference type="RefSeq" id="XP_067752838.1">
    <property type="nucleotide sequence ID" value="XM_067896681.1"/>
</dbReference>
<feature type="region of interest" description="Disordered" evidence="1">
    <location>
        <begin position="257"/>
        <end position="300"/>
    </location>
</feature>
<evidence type="ECO:0000313" key="2">
    <source>
        <dbReference type="EMBL" id="KAG5490510.1"/>
    </source>
</evidence>
<accession>A0A836I8L5</accession>
<comment type="caution">
    <text evidence="2">The sequence shown here is derived from an EMBL/GenBank/DDBJ whole genome shotgun (WGS) entry which is preliminary data.</text>
</comment>
<dbReference type="Proteomes" id="UP000674318">
    <property type="component" value="Unassembled WGS sequence"/>
</dbReference>
<name>A0A836I8L5_9TRYP</name>